<evidence type="ECO:0000313" key="3">
    <source>
        <dbReference type="Proteomes" id="UP000199435"/>
    </source>
</evidence>
<feature type="chain" id="PRO_5008684485" description="KTSC domain-containing protein" evidence="1">
    <location>
        <begin position="22"/>
        <end position="103"/>
    </location>
</feature>
<dbReference type="OrthoDB" id="7870801at2"/>
<organism evidence="2 3">
    <name type="scientific">Rhizobium miluonense</name>
    <dbReference type="NCBI Taxonomy" id="411945"/>
    <lineage>
        <taxon>Bacteria</taxon>
        <taxon>Pseudomonadati</taxon>
        <taxon>Pseudomonadota</taxon>
        <taxon>Alphaproteobacteria</taxon>
        <taxon>Hyphomicrobiales</taxon>
        <taxon>Rhizobiaceae</taxon>
        <taxon>Rhizobium/Agrobacterium group</taxon>
        <taxon>Rhizobium</taxon>
    </lineage>
</organism>
<evidence type="ECO:0000256" key="1">
    <source>
        <dbReference type="SAM" id="SignalP"/>
    </source>
</evidence>
<accession>A0A1C3VJ22</accession>
<proteinExistence type="predicted"/>
<dbReference type="RefSeq" id="WP_092848317.1">
    <property type="nucleotide sequence ID" value="NZ_FMAH01000013.1"/>
</dbReference>
<evidence type="ECO:0000313" key="2">
    <source>
        <dbReference type="EMBL" id="SCB27607.1"/>
    </source>
</evidence>
<evidence type="ECO:0008006" key="4">
    <source>
        <dbReference type="Google" id="ProtNLM"/>
    </source>
</evidence>
<feature type="signal peptide" evidence="1">
    <location>
        <begin position="1"/>
        <end position="21"/>
    </location>
</feature>
<sequence length="103" mass="10944">MRSAALASILTALMIAGPASAISRYESLSKTCAAVQQLIASERAVILRYPAKGGASLVLYDRFVSGNGQCSVSDYAARTYVPTRDSPLCPVYNCKPSSVFNPH</sequence>
<dbReference type="AlphaFoldDB" id="A0A1C3VJ22"/>
<reference evidence="3" key="1">
    <citation type="submission" date="2016-08" db="EMBL/GenBank/DDBJ databases">
        <authorList>
            <person name="Varghese N."/>
            <person name="Submissions Spin"/>
        </authorList>
    </citation>
    <scope>NUCLEOTIDE SEQUENCE [LARGE SCALE GENOMIC DNA]</scope>
    <source>
        <strain evidence="3">HAMBI 2971</strain>
    </source>
</reference>
<name>A0A1C3VJ22_9HYPH</name>
<dbReference type="STRING" id="411945.GA0061102_1013104"/>
<protein>
    <recommendedName>
        <fullName evidence="4">KTSC domain-containing protein</fullName>
    </recommendedName>
</protein>
<keyword evidence="1" id="KW-0732">Signal</keyword>
<keyword evidence="3" id="KW-1185">Reference proteome</keyword>
<dbReference type="EMBL" id="FMAH01000013">
    <property type="protein sequence ID" value="SCB27607.1"/>
    <property type="molecule type" value="Genomic_DNA"/>
</dbReference>
<dbReference type="Proteomes" id="UP000199435">
    <property type="component" value="Unassembled WGS sequence"/>
</dbReference>
<gene>
    <name evidence="2" type="ORF">GA0061102_1013104</name>
</gene>